<protein>
    <submittedName>
        <fullName evidence="1">Uncharacterized protein</fullName>
    </submittedName>
</protein>
<organism evidence="1 2">
    <name type="scientific">Hyalomma asiaticum</name>
    <name type="common">Tick</name>
    <dbReference type="NCBI Taxonomy" id="266040"/>
    <lineage>
        <taxon>Eukaryota</taxon>
        <taxon>Metazoa</taxon>
        <taxon>Ecdysozoa</taxon>
        <taxon>Arthropoda</taxon>
        <taxon>Chelicerata</taxon>
        <taxon>Arachnida</taxon>
        <taxon>Acari</taxon>
        <taxon>Parasitiformes</taxon>
        <taxon>Ixodida</taxon>
        <taxon>Ixodoidea</taxon>
        <taxon>Ixodidae</taxon>
        <taxon>Hyalomminae</taxon>
        <taxon>Hyalomma</taxon>
    </lineage>
</organism>
<keyword evidence="2" id="KW-1185">Reference proteome</keyword>
<comment type="caution">
    <text evidence="1">The sequence shown here is derived from an EMBL/GenBank/DDBJ whole genome shotgun (WGS) entry which is preliminary data.</text>
</comment>
<name>A0ACB7SDP7_HYAAI</name>
<proteinExistence type="predicted"/>
<evidence type="ECO:0000313" key="1">
    <source>
        <dbReference type="EMBL" id="KAH6932730.1"/>
    </source>
</evidence>
<accession>A0ACB7SDP7</accession>
<sequence>MRAGREVSLLLTVMCHLVRQLPNVQGRSRPQTCGCPVYQVAVVPDWSKFSRVQWYEVLNHPGPLNKCVVRKYNADNQTMKWMEQDGPYGEPTRVRKLDFVVEGVQQFLKKDKSFFQQILDTDVNTWALLHICSEGDKRSKFTLTLRDPLSVIPQDIMWRVSNTLEKARISSALRWTRSPCIVDRTLRQDPALSVPVIMYPSPVEGIPFDQSQSTPTTQQTDAQRATSGATEVPMLDDTTVPCESDLADETGLSRETSPPYLTNQAEEIGLPEEVVVLGERELRWYTDSPGDIGTSQKSSLPQETGTAPTSELSKQKSQSLEPHARRETSNAESPSDITTSSWIPYVNEDESW</sequence>
<dbReference type="Proteomes" id="UP000821845">
    <property type="component" value="Chromosome 4"/>
</dbReference>
<evidence type="ECO:0000313" key="2">
    <source>
        <dbReference type="Proteomes" id="UP000821845"/>
    </source>
</evidence>
<reference evidence="1" key="1">
    <citation type="submission" date="2020-05" db="EMBL/GenBank/DDBJ databases">
        <title>Large-scale comparative analyses of tick genomes elucidate their genetic diversity and vector capacities.</title>
        <authorList>
            <person name="Jia N."/>
            <person name="Wang J."/>
            <person name="Shi W."/>
            <person name="Du L."/>
            <person name="Sun Y."/>
            <person name="Zhan W."/>
            <person name="Jiang J."/>
            <person name="Wang Q."/>
            <person name="Zhang B."/>
            <person name="Ji P."/>
            <person name="Sakyi L.B."/>
            <person name="Cui X."/>
            <person name="Yuan T."/>
            <person name="Jiang B."/>
            <person name="Yang W."/>
            <person name="Lam T.T.-Y."/>
            <person name="Chang Q."/>
            <person name="Ding S."/>
            <person name="Wang X."/>
            <person name="Zhu J."/>
            <person name="Ruan X."/>
            <person name="Zhao L."/>
            <person name="Wei J."/>
            <person name="Que T."/>
            <person name="Du C."/>
            <person name="Cheng J."/>
            <person name="Dai P."/>
            <person name="Han X."/>
            <person name="Huang E."/>
            <person name="Gao Y."/>
            <person name="Liu J."/>
            <person name="Shao H."/>
            <person name="Ye R."/>
            <person name="Li L."/>
            <person name="Wei W."/>
            <person name="Wang X."/>
            <person name="Wang C."/>
            <person name="Yang T."/>
            <person name="Huo Q."/>
            <person name="Li W."/>
            <person name="Guo W."/>
            <person name="Chen H."/>
            <person name="Zhou L."/>
            <person name="Ni X."/>
            <person name="Tian J."/>
            <person name="Zhou Y."/>
            <person name="Sheng Y."/>
            <person name="Liu T."/>
            <person name="Pan Y."/>
            <person name="Xia L."/>
            <person name="Li J."/>
            <person name="Zhao F."/>
            <person name="Cao W."/>
        </authorList>
    </citation>
    <scope>NUCLEOTIDE SEQUENCE</scope>
    <source>
        <strain evidence="1">Hyas-2018</strain>
    </source>
</reference>
<gene>
    <name evidence="1" type="ORF">HPB50_009051</name>
</gene>
<dbReference type="EMBL" id="CM023484">
    <property type="protein sequence ID" value="KAH6932730.1"/>
    <property type="molecule type" value="Genomic_DNA"/>
</dbReference>